<keyword evidence="4" id="KW-0804">Transcription</keyword>
<dbReference type="FunFam" id="1.10.10.10:FF:000001">
    <property type="entry name" value="LysR family transcriptional regulator"/>
    <property type="match status" value="1"/>
</dbReference>
<dbReference type="SUPFAM" id="SSF46785">
    <property type="entry name" value="Winged helix' DNA-binding domain"/>
    <property type="match status" value="1"/>
</dbReference>
<dbReference type="InterPro" id="IPR000847">
    <property type="entry name" value="LysR_HTH_N"/>
</dbReference>
<proteinExistence type="inferred from homology"/>
<evidence type="ECO:0000313" key="7">
    <source>
        <dbReference type="Proteomes" id="UP000234328"/>
    </source>
</evidence>
<dbReference type="Proteomes" id="UP000234328">
    <property type="component" value="Unassembled WGS sequence"/>
</dbReference>
<dbReference type="OrthoDB" id="646694at2"/>
<keyword evidence="3" id="KW-0238">DNA-binding</keyword>
<dbReference type="CDD" id="cd08414">
    <property type="entry name" value="PBP2_LTTR_aromatics_like"/>
    <property type="match status" value="1"/>
</dbReference>
<keyword evidence="2" id="KW-0805">Transcription regulation</keyword>
<dbReference type="SUPFAM" id="SSF53850">
    <property type="entry name" value="Periplasmic binding protein-like II"/>
    <property type="match status" value="1"/>
</dbReference>
<keyword evidence="7" id="KW-1185">Reference proteome</keyword>
<dbReference type="Pfam" id="PF00126">
    <property type="entry name" value="HTH_1"/>
    <property type="match status" value="1"/>
</dbReference>
<name>A0A2N4UCJ8_9BURK</name>
<evidence type="ECO:0000256" key="2">
    <source>
        <dbReference type="ARBA" id="ARBA00023015"/>
    </source>
</evidence>
<organism evidence="6 7">
    <name type="scientific">Pollutimonas nitritireducens</name>
    <dbReference type="NCBI Taxonomy" id="2045209"/>
    <lineage>
        <taxon>Bacteria</taxon>
        <taxon>Pseudomonadati</taxon>
        <taxon>Pseudomonadota</taxon>
        <taxon>Betaproteobacteria</taxon>
        <taxon>Burkholderiales</taxon>
        <taxon>Alcaligenaceae</taxon>
        <taxon>Pollutimonas</taxon>
    </lineage>
</organism>
<evidence type="ECO:0000256" key="3">
    <source>
        <dbReference type="ARBA" id="ARBA00023125"/>
    </source>
</evidence>
<dbReference type="PANTHER" id="PTHR30346:SF0">
    <property type="entry name" value="HCA OPERON TRANSCRIPTIONAL ACTIVATOR HCAR"/>
    <property type="match status" value="1"/>
</dbReference>
<evidence type="ECO:0000256" key="1">
    <source>
        <dbReference type="ARBA" id="ARBA00009437"/>
    </source>
</evidence>
<accession>A0A2N4UCJ8</accession>
<sequence>MELRHLRRFIVLAEELHFTRAAERLHIEQSPLSRSIKELEGELGVALFKRDRSGTSLTPAGEVYLLNLRRVFDSLDQAAVSAKAAAAGYRGMLRIAVSDGAAEPRLATLLAHCREEDPEVEIHLFDVPLAEQLRGLREGVFDAGFAHSCDTGNDIVAGFVWSDPLVVVMAARHPLLVHAQIPLDKLLRYPLVMGHPYECEGYLQQIVKLLSEVNAEPIVVGQASSLGMALTLVAAGYGLCFVTASQIGMYGHPDVVARELQMPQGEAKLMTYLLYPRTGVSEPLSRFIKRIQPRGSDNTQFL</sequence>
<comment type="caution">
    <text evidence="6">The sequence shown here is derived from an EMBL/GenBank/DDBJ whole genome shotgun (WGS) entry which is preliminary data.</text>
</comment>
<reference evidence="6 7" key="1">
    <citation type="submission" date="2017-10" db="EMBL/GenBank/DDBJ databases">
        <title>Two draft genome sequences of Pusillimonas sp. strains isolated from a nitrate- and radionuclide-contaminated groundwater in Russia.</title>
        <authorList>
            <person name="Grouzdev D.S."/>
            <person name="Tourova T.P."/>
            <person name="Goeva M.A."/>
            <person name="Babich T.L."/>
            <person name="Sokolova D.S."/>
            <person name="Abdullin R."/>
            <person name="Poltaraus A.B."/>
            <person name="Toshchakov S.V."/>
            <person name="Nazina T.N."/>
        </authorList>
    </citation>
    <scope>NUCLEOTIDE SEQUENCE [LARGE SCALE GENOMIC DNA]</scope>
    <source>
        <strain evidence="6 7">JR1/69-2-13</strain>
    </source>
</reference>
<dbReference type="GO" id="GO:0003677">
    <property type="term" value="F:DNA binding"/>
    <property type="evidence" value="ECO:0007669"/>
    <property type="project" value="UniProtKB-KW"/>
</dbReference>
<dbReference type="GO" id="GO:0003700">
    <property type="term" value="F:DNA-binding transcription factor activity"/>
    <property type="evidence" value="ECO:0007669"/>
    <property type="project" value="InterPro"/>
</dbReference>
<dbReference type="RefSeq" id="WP_102071195.1">
    <property type="nucleotide sequence ID" value="NZ_PDNV01000011.1"/>
</dbReference>
<dbReference type="Gene3D" id="1.10.10.10">
    <property type="entry name" value="Winged helix-like DNA-binding domain superfamily/Winged helix DNA-binding domain"/>
    <property type="match status" value="1"/>
</dbReference>
<feature type="domain" description="HTH lysR-type" evidence="5">
    <location>
        <begin position="1"/>
        <end position="58"/>
    </location>
</feature>
<dbReference type="InterPro" id="IPR036390">
    <property type="entry name" value="WH_DNA-bd_sf"/>
</dbReference>
<dbReference type="PANTHER" id="PTHR30346">
    <property type="entry name" value="TRANSCRIPTIONAL DUAL REGULATOR HCAR-RELATED"/>
    <property type="match status" value="1"/>
</dbReference>
<dbReference type="PRINTS" id="PR00039">
    <property type="entry name" value="HTHLYSR"/>
</dbReference>
<gene>
    <name evidence="6" type="ORF">CR155_16835</name>
</gene>
<evidence type="ECO:0000256" key="4">
    <source>
        <dbReference type="ARBA" id="ARBA00023163"/>
    </source>
</evidence>
<dbReference type="Pfam" id="PF03466">
    <property type="entry name" value="LysR_substrate"/>
    <property type="match status" value="1"/>
</dbReference>
<dbReference type="EMBL" id="PDNV01000011">
    <property type="protein sequence ID" value="PLC52741.1"/>
    <property type="molecule type" value="Genomic_DNA"/>
</dbReference>
<protein>
    <submittedName>
        <fullName evidence="6">LysR family transcriptional regulator</fullName>
    </submittedName>
</protein>
<dbReference type="PROSITE" id="PS50931">
    <property type="entry name" value="HTH_LYSR"/>
    <property type="match status" value="1"/>
</dbReference>
<dbReference type="InterPro" id="IPR005119">
    <property type="entry name" value="LysR_subst-bd"/>
</dbReference>
<dbReference type="AlphaFoldDB" id="A0A2N4UCJ8"/>
<dbReference type="InterPro" id="IPR036388">
    <property type="entry name" value="WH-like_DNA-bd_sf"/>
</dbReference>
<comment type="similarity">
    <text evidence="1">Belongs to the LysR transcriptional regulatory family.</text>
</comment>
<evidence type="ECO:0000313" key="6">
    <source>
        <dbReference type="EMBL" id="PLC52741.1"/>
    </source>
</evidence>
<evidence type="ECO:0000259" key="5">
    <source>
        <dbReference type="PROSITE" id="PS50931"/>
    </source>
</evidence>
<dbReference type="GO" id="GO:0032993">
    <property type="term" value="C:protein-DNA complex"/>
    <property type="evidence" value="ECO:0007669"/>
    <property type="project" value="TreeGrafter"/>
</dbReference>
<dbReference type="Gene3D" id="3.40.190.10">
    <property type="entry name" value="Periplasmic binding protein-like II"/>
    <property type="match status" value="2"/>
</dbReference>